<evidence type="ECO:0000256" key="1">
    <source>
        <dbReference type="SAM" id="MobiDB-lite"/>
    </source>
</evidence>
<organism evidence="2 3">
    <name type="scientific">Paragonimus heterotremus</name>
    <dbReference type="NCBI Taxonomy" id="100268"/>
    <lineage>
        <taxon>Eukaryota</taxon>
        <taxon>Metazoa</taxon>
        <taxon>Spiralia</taxon>
        <taxon>Lophotrochozoa</taxon>
        <taxon>Platyhelminthes</taxon>
        <taxon>Trematoda</taxon>
        <taxon>Digenea</taxon>
        <taxon>Plagiorchiida</taxon>
        <taxon>Troglotremata</taxon>
        <taxon>Troglotrematidae</taxon>
        <taxon>Paragonimus</taxon>
    </lineage>
</organism>
<feature type="region of interest" description="Disordered" evidence="1">
    <location>
        <begin position="1"/>
        <end position="24"/>
    </location>
</feature>
<accession>A0A8J4T6M9</accession>
<name>A0A8J4T6M9_9TREM</name>
<proteinExistence type="predicted"/>
<keyword evidence="3" id="KW-1185">Reference proteome</keyword>
<protein>
    <submittedName>
        <fullName evidence="2">Uncharacterized protein</fullName>
    </submittedName>
</protein>
<sequence length="211" mass="25047">MCNFHHSSSERRIQEEREREAEAARQLEAKVTEAFEAALVDRADDLRAELERRYQAEIDRRVKQRLDEIERDYQRKLEEEKRMEEEERRKQAELDRILEENNRKLMEARRREDVAFQTPFSVTGWAGPVAGQTPALIDLAIDVIEVVHEKDLEIKIRIDKETRMLSILAKEKKQEVMRNPIVTPADMTVGEEVQRVLAMIVMLRKEREEHE</sequence>
<dbReference type="Pfam" id="PF15346">
    <property type="entry name" value="ARGLU"/>
    <property type="match status" value="1"/>
</dbReference>
<comment type="caution">
    <text evidence="2">The sequence shown here is derived from an EMBL/GenBank/DDBJ whole genome shotgun (WGS) entry which is preliminary data.</text>
</comment>
<dbReference type="Proteomes" id="UP000748531">
    <property type="component" value="Unassembled WGS sequence"/>
</dbReference>
<dbReference type="EMBL" id="LUCH01004633">
    <property type="protein sequence ID" value="KAF5398794.1"/>
    <property type="molecule type" value="Genomic_DNA"/>
</dbReference>
<dbReference type="OrthoDB" id="6285431at2759"/>
<evidence type="ECO:0000313" key="2">
    <source>
        <dbReference type="EMBL" id="KAF5398794.1"/>
    </source>
</evidence>
<feature type="compositionally biased region" description="Basic and acidic residues" evidence="1">
    <location>
        <begin position="7"/>
        <end position="24"/>
    </location>
</feature>
<gene>
    <name evidence="2" type="ORF">PHET_07180</name>
</gene>
<reference evidence="2" key="1">
    <citation type="submission" date="2019-05" db="EMBL/GenBank/DDBJ databases">
        <title>Annotation for the trematode Paragonimus heterotremus.</title>
        <authorList>
            <person name="Choi Y.-J."/>
        </authorList>
    </citation>
    <scope>NUCLEOTIDE SEQUENCE</scope>
    <source>
        <strain evidence="2">LC</strain>
    </source>
</reference>
<dbReference type="AlphaFoldDB" id="A0A8J4T6M9"/>
<dbReference type="InterPro" id="IPR033371">
    <property type="entry name" value="ARGLU1"/>
</dbReference>
<evidence type="ECO:0000313" key="3">
    <source>
        <dbReference type="Proteomes" id="UP000748531"/>
    </source>
</evidence>